<dbReference type="Gene3D" id="3.40.50.720">
    <property type="entry name" value="NAD(P)-binding Rossmann-like Domain"/>
    <property type="match status" value="1"/>
</dbReference>
<keyword evidence="5" id="KW-1185">Reference proteome</keyword>
<evidence type="ECO:0000259" key="3">
    <source>
        <dbReference type="SMART" id="SM00822"/>
    </source>
</evidence>
<dbReference type="Proteomes" id="UP000295554">
    <property type="component" value="Unassembled WGS sequence"/>
</dbReference>
<dbReference type="PANTHER" id="PTHR42760">
    <property type="entry name" value="SHORT-CHAIN DEHYDROGENASES/REDUCTASES FAMILY MEMBER"/>
    <property type="match status" value="1"/>
</dbReference>
<evidence type="ECO:0000313" key="4">
    <source>
        <dbReference type="EMBL" id="TDG15345.1"/>
    </source>
</evidence>
<dbReference type="PRINTS" id="PR00080">
    <property type="entry name" value="SDRFAMILY"/>
</dbReference>
<name>A0A4V6PIY8_9GAMM</name>
<dbReference type="PANTHER" id="PTHR42760:SF135">
    <property type="entry name" value="BLL7886 PROTEIN"/>
    <property type="match status" value="1"/>
</dbReference>
<evidence type="ECO:0000256" key="2">
    <source>
        <dbReference type="ARBA" id="ARBA00023002"/>
    </source>
</evidence>
<dbReference type="InterPro" id="IPR036291">
    <property type="entry name" value="NAD(P)-bd_dom_sf"/>
</dbReference>
<comment type="caution">
    <text evidence="4">The sequence shown here is derived from an EMBL/GenBank/DDBJ whole genome shotgun (WGS) entry which is preliminary data.</text>
</comment>
<protein>
    <submittedName>
        <fullName evidence="4">SDR family oxidoreductase</fullName>
    </submittedName>
</protein>
<dbReference type="SUPFAM" id="SSF51735">
    <property type="entry name" value="NAD(P)-binding Rossmann-fold domains"/>
    <property type="match status" value="1"/>
</dbReference>
<feature type="domain" description="Ketoreductase" evidence="3">
    <location>
        <begin position="5"/>
        <end position="169"/>
    </location>
</feature>
<dbReference type="RefSeq" id="WP_133209655.1">
    <property type="nucleotide sequence ID" value="NZ_SMSE01000001.1"/>
</dbReference>
<evidence type="ECO:0000256" key="1">
    <source>
        <dbReference type="ARBA" id="ARBA00006484"/>
    </source>
</evidence>
<sequence length="243" mass="24887">MEQEKVWLITGASRGIGHALAKRVADAGDRVALVARGEAVLGVAEAMGDNAMGVQADISDATAVWGAVDAVLGRWGRIDVVVNNAGLHRGGKVGRLAAEDWQAVLDTNLTGALNVISSARPALQAGSAIINVGAVVGFRGFPGDAAYAASKAGLAGLTRALAIELAPAAIRVNLVIPGLVLTEMTGALSEKALEAMCRTIPMGRYGEADEIAEVIEWVARSRYMTGAFVPVDGGLLSSFGTPG</sequence>
<reference evidence="4 5" key="1">
    <citation type="submission" date="2019-03" db="EMBL/GenBank/DDBJ databases">
        <title>Seongchinamella monodicae gen. nov., sp. nov., a novel member of the Gammaproteobacteria isolated from a tidal mudflat of beach.</title>
        <authorList>
            <person name="Yang H.G."/>
            <person name="Kang J.W."/>
            <person name="Lee S.D."/>
        </authorList>
    </citation>
    <scope>NUCLEOTIDE SEQUENCE [LARGE SCALE GENOMIC DNA]</scope>
    <source>
        <strain evidence="4 5">GH4-78</strain>
    </source>
</reference>
<dbReference type="FunFam" id="3.40.50.720:FF:000173">
    <property type="entry name" value="3-oxoacyl-[acyl-carrier protein] reductase"/>
    <property type="match status" value="1"/>
</dbReference>
<dbReference type="OrthoDB" id="9806974at2"/>
<gene>
    <name evidence="4" type="ORF">E2F43_03680</name>
</gene>
<comment type="similarity">
    <text evidence="1">Belongs to the short-chain dehydrogenases/reductases (SDR) family.</text>
</comment>
<evidence type="ECO:0000313" key="5">
    <source>
        <dbReference type="Proteomes" id="UP000295554"/>
    </source>
</evidence>
<dbReference type="SMART" id="SM00822">
    <property type="entry name" value="PKS_KR"/>
    <property type="match status" value="1"/>
</dbReference>
<dbReference type="AlphaFoldDB" id="A0A4V6PIY8"/>
<dbReference type="Pfam" id="PF13561">
    <property type="entry name" value="adh_short_C2"/>
    <property type="match status" value="1"/>
</dbReference>
<proteinExistence type="inferred from homology"/>
<accession>A0A4V6PIY8</accession>
<dbReference type="EMBL" id="SMSE01000001">
    <property type="protein sequence ID" value="TDG15345.1"/>
    <property type="molecule type" value="Genomic_DNA"/>
</dbReference>
<dbReference type="InterPro" id="IPR002347">
    <property type="entry name" value="SDR_fam"/>
</dbReference>
<dbReference type="InterPro" id="IPR020904">
    <property type="entry name" value="Sc_DH/Rdtase_CS"/>
</dbReference>
<dbReference type="InterPro" id="IPR057326">
    <property type="entry name" value="KR_dom"/>
</dbReference>
<dbReference type="GO" id="GO:0030497">
    <property type="term" value="P:fatty acid elongation"/>
    <property type="evidence" value="ECO:0007669"/>
    <property type="project" value="TreeGrafter"/>
</dbReference>
<dbReference type="PRINTS" id="PR00081">
    <property type="entry name" value="GDHRDH"/>
</dbReference>
<keyword evidence="2" id="KW-0560">Oxidoreductase</keyword>
<dbReference type="GO" id="GO:0016616">
    <property type="term" value="F:oxidoreductase activity, acting on the CH-OH group of donors, NAD or NADP as acceptor"/>
    <property type="evidence" value="ECO:0007669"/>
    <property type="project" value="TreeGrafter"/>
</dbReference>
<organism evidence="4 5">
    <name type="scientific">Seongchinamella unica</name>
    <dbReference type="NCBI Taxonomy" id="2547392"/>
    <lineage>
        <taxon>Bacteria</taxon>
        <taxon>Pseudomonadati</taxon>
        <taxon>Pseudomonadota</taxon>
        <taxon>Gammaproteobacteria</taxon>
        <taxon>Cellvibrionales</taxon>
        <taxon>Halieaceae</taxon>
        <taxon>Seongchinamella</taxon>
    </lineage>
</organism>
<dbReference type="PROSITE" id="PS00061">
    <property type="entry name" value="ADH_SHORT"/>
    <property type="match status" value="1"/>
</dbReference>